<reference evidence="1 2" key="1">
    <citation type="submission" date="2019-08" db="EMBL/GenBank/DDBJ databases">
        <title>100 year-old enigma solved: identification of Planctomyces bekefii, the type genus and species of the phylum Planctomycetes.</title>
        <authorList>
            <person name="Svetlana D.N."/>
            <person name="Overmann J."/>
        </authorList>
    </citation>
    <scope>NUCLEOTIDE SEQUENCE [LARGE SCALE GENOMIC DNA]</scope>
    <source>
        <strain evidence="1">Phe10_nw2017</strain>
    </source>
</reference>
<dbReference type="PROSITE" id="PS00018">
    <property type="entry name" value="EF_HAND_1"/>
    <property type="match status" value="1"/>
</dbReference>
<evidence type="ECO:0008006" key="3">
    <source>
        <dbReference type="Google" id="ProtNLM"/>
    </source>
</evidence>
<sequence length="485" mass="51049">LPSLSGISPVETTPADHAWLLEILDVNNDGLIDNTEAGAVFSTANADATVKNNDLDSDGKIDPAGYELSTGAQPVYLEMDSMLARAQGYVNLDVFGVVTFTGSFAFELGPTRTVDIVNTIASPGAVSSRTLRTMTIGASSVYGFIGWNGPWFVDGNDDKTLNRDTQGNPLPGEVNSAATGFALNNLNVGLFVGLDTTVTDPAGFVAMEFDLDSFESVGMSFLDVAATMHVSMNVGLSLNSVSAVNFGSTFNESTPLFDLDADGFITVGDLRNLHGSTSFSTLFTSQDDATKELALDTVVRALDSDHDGVLTTTEATAFVSAPAYSTRVATYNTDSDHEISAGYKVNTGDPDRPVRLTFDEFLVKIEIAGTMTISAGTVSLASMLGIFYLEVDASEFKLFAAADVRLGPDIGNQSPQFSLDALAVLVINDDDVAADMRSSTTISVPGISYTGTVGIRLNTTALAQVVTIPSRLLDLVQNSASSLCS</sequence>
<dbReference type="SUPFAM" id="SSF47473">
    <property type="entry name" value="EF-hand"/>
    <property type="match status" value="1"/>
</dbReference>
<dbReference type="InterPro" id="IPR018247">
    <property type="entry name" value="EF_Hand_1_Ca_BS"/>
</dbReference>
<evidence type="ECO:0000313" key="2">
    <source>
        <dbReference type="Proteomes" id="UP000321083"/>
    </source>
</evidence>
<accession>A0A5C6M2D1</accession>
<comment type="caution">
    <text evidence="1">The sequence shown here is derived from an EMBL/GenBank/DDBJ whole genome shotgun (WGS) entry which is preliminary data.</text>
</comment>
<organism evidence="1 2">
    <name type="scientific">Planctomyces bekefii</name>
    <dbReference type="NCBI Taxonomy" id="1653850"/>
    <lineage>
        <taxon>Bacteria</taxon>
        <taxon>Pseudomonadati</taxon>
        <taxon>Planctomycetota</taxon>
        <taxon>Planctomycetia</taxon>
        <taxon>Planctomycetales</taxon>
        <taxon>Planctomycetaceae</taxon>
        <taxon>Planctomyces</taxon>
    </lineage>
</organism>
<proteinExistence type="predicted"/>
<gene>
    <name evidence="1" type="ORF">E3A20_24440</name>
</gene>
<protein>
    <recommendedName>
        <fullName evidence="3">EF-hand domain-containing protein</fullName>
    </recommendedName>
</protein>
<dbReference type="InterPro" id="IPR011992">
    <property type="entry name" value="EF-hand-dom_pair"/>
</dbReference>
<dbReference type="AlphaFoldDB" id="A0A5C6M2D1"/>
<name>A0A5C6M2D1_9PLAN</name>
<dbReference type="Proteomes" id="UP000321083">
    <property type="component" value="Unassembled WGS sequence"/>
</dbReference>
<dbReference type="Gene3D" id="1.10.238.10">
    <property type="entry name" value="EF-hand"/>
    <property type="match status" value="1"/>
</dbReference>
<dbReference type="EMBL" id="SRHE01000674">
    <property type="protein sequence ID" value="TWW08427.1"/>
    <property type="molecule type" value="Genomic_DNA"/>
</dbReference>
<reference evidence="1 2" key="2">
    <citation type="submission" date="2019-08" db="EMBL/GenBank/DDBJ databases">
        <authorList>
            <person name="Henke P."/>
        </authorList>
    </citation>
    <scope>NUCLEOTIDE SEQUENCE [LARGE SCALE GENOMIC DNA]</scope>
    <source>
        <strain evidence="1">Phe10_nw2017</strain>
    </source>
</reference>
<evidence type="ECO:0000313" key="1">
    <source>
        <dbReference type="EMBL" id="TWW08427.1"/>
    </source>
</evidence>
<feature type="non-terminal residue" evidence="1">
    <location>
        <position position="1"/>
    </location>
</feature>
<keyword evidence="2" id="KW-1185">Reference proteome</keyword>